<reference evidence="1" key="1">
    <citation type="submission" date="2024-06" db="EMBL/GenBank/DDBJ databases">
        <title>North American crayfish harbour diverse members of the Nudiviridae.</title>
        <authorList>
            <person name="Stratton C."/>
            <person name="Bojko J."/>
        </authorList>
    </citation>
    <scope>NUCLEOTIDE SEQUENCE</scope>
    <source>
        <strain evidence="1">142H</strain>
    </source>
</reference>
<sequence length="258" mass="30219">MHIYDKSDYIIKANTELPESIIELFPEKIFNAILHTKWHSFKYDVYNTTLPIDIKILYNLNINEKILAFAYALLSNKKTKHLTVVLKIIPSHDIKQIDSLWSKNYLFLEKIDLKIPLKVFICKQLYITINKISDVVCNACKSNIYQNINECWNKTCSKFKKPNLNNFIISNKDSKIIHTLEYTQKNSLLKYNIDNLNTYGGDCIKCQSCKLCSKNSKCRFHKICNHKKTYNQLKGFHHLNKLALQSALKDIHIKKTNI</sequence>
<dbReference type="EMBL" id="PP955094">
    <property type="protein sequence ID" value="XCH39365.1"/>
    <property type="molecule type" value="Genomic_DNA"/>
</dbReference>
<gene>
    <name evidence="1" type="ORF">FpNV_120</name>
</gene>
<accession>A0AAU8GFP5</accession>
<name>A0AAU8GFP5_9VIRU</name>
<organism evidence="1">
    <name type="scientific">Faxonius propinquus nudivirus</name>
    <dbReference type="NCBI Taxonomy" id="3139431"/>
    <lineage>
        <taxon>Viruses</taxon>
        <taxon>Viruses incertae sedis</taxon>
        <taxon>Naldaviricetes</taxon>
        <taxon>Lefavirales</taxon>
        <taxon>Nudiviridae</taxon>
    </lineage>
</organism>
<evidence type="ECO:0000313" key="1">
    <source>
        <dbReference type="EMBL" id="XCH39365.1"/>
    </source>
</evidence>
<protein>
    <submittedName>
        <fullName evidence="1">Uncharacterized protein</fullName>
    </submittedName>
</protein>
<proteinExistence type="predicted"/>